<evidence type="ECO:0000313" key="2">
    <source>
        <dbReference type="Proteomes" id="UP000283630"/>
    </source>
</evidence>
<organism evidence="1 2">
    <name type="scientific">Dorea formicigenerans</name>
    <dbReference type="NCBI Taxonomy" id="39486"/>
    <lineage>
        <taxon>Bacteria</taxon>
        <taxon>Bacillati</taxon>
        <taxon>Bacillota</taxon>
        <taxon>Clostridia</taxon>
        <taxon>Lachnospirales</taxon>
        <taxon>Lachnospiraceae</taxon>
        <taxon>Dorea</taxon>
    </lineage>
</organism>
<gene>
    <name evidence="1" type="ORF">DWX53_07670</name>
</gene>
<dbReference type="RefSeq" id="WP_118145220.1">
    <property type="nucleotide sequence ID" value="NZ_QRWH01000005.1"/>
</dbReference>
<dbReference type="EMBL" id="QRWH01000005">
    <property type="protein sequence ID" value="RGT09554.1"/>
    <property type="molecule type" value="Genomic_DNA"/>
</dbReference>
<dbReference type="Proteomes" id="UP000283630">
    <property type="component" value="Unassembled WGS sequence"/>
</dbReference>
<evidence type="ECO:0000313" key="1">
    <source>
        <dbReference type="EMBL" id="RGT09554.1"/>
    </source>
</evidence>
<sequence>MKLIGLTAYGLNVRNEKHQNLELHDIYGTTLLEYLQSIAEASVDEYAKDQILENVFTYNIVDLQTIRNDAEQDMYQILYLRIKTGDYGEESEIVDSETGKTTHNKSAGEADVLPFGCCVIVPCGKYTEGVILIQSLGRNGITSTIKKKFNEYIKELDSQLRVVLSPMVPRHYMERLLKDGVLKSIRLLSYGIPDDDAERYGIDRGVAKVVQERVIKKPTGFIRNKYEQLMECIRGERAYNTIVELDDFEIDDFKLEFSFGKRNKTISMKGLDQLVVNEDITDDVVIEKGHPTFESLCNVMREIGEEYLRAKGAID</sequence>
<protein>
    <submittedName>
        <fullName evidence="1">Uncharacterized protein</fullName>
    </submittedName>
</protein>
<reference evidence="1 2" key="1">
    <citation type="submission" date="2018-08" db="EMBL/GenBank/DDBJ databases">
        <title>A genome reference for cultivated species of the human gut microbiota.</title>
        <authorList>
            <person name="Zou Y."/>
            <person name="Xue W."/>
            <person name="Luo G."/>
        </authorList>
    </citation>
    <scope>NUCLEOTIDE SEQUENCE [LARGE SCALE GENOMIC DNA]</scope>
    <source>
        <strain evidence="1 2">AF19-4AC</strain>
    </source>
</reference>
<proteinExistence type="predicted"/>
<dbReference type="AlphaFoldDB" id="A0A412MF47"/>
<name>A0A412MF47_9FIRM</name>
<comment type="caution">
    <text evidence="1">The sequence shown here is derived from an EMBL/GenBank/DDBJ whole genome shotgun (WGS) entry which is preliminary data.</text>
</comment>
<accession>A0A412MF47</accession>